<comment type="caution">
    <text evidence="2">The sequence shown here is derived from an EMBL/GenBank/DDBJ whole genome shotgun (WGS) entry which is preliminary data.</text>
</comment>
<dbReference type="PROSITE" id="PS51257">
    <property type="entry name" value="PROKAR_LIPOPROTEIN"/>
    <property type="match status" value="1"/>
</dbReference>
<dbReference type="AlphaFoldDB" id="A0AA38UBY8"/>
<keyword evidence="3" id="KW-1185">Reference proteome</keyword>
<keyword evidence="1" id="KW-0732">Signal</keyword>
<organism evidence="2 3">
    <name type="scientific">Lentinula raphanica</name>
    <dbReference type="NCBI Taxonomy" id="153919"/>
    <lineage>
        <taxon>Eukaryota</taxon>
        <taxon>Fungi</taxon>
        <taxon>Dikarya</taxon>
        <taxon>Basidiomycota</taxon>
        <taxon>Agaricomycotina</taxon>
        <taxon>Agaricomycetes</taxon>
        <taxon>Agaricomycetidae</taxon>
        <taxon>Agaricales</taxon>
        <taxon>Marasmiineae</taxon>
        <taxon>Omphalotaceae</taxon>
        <taxon>Lentinula</taxon>
    </lineage>
</organism>
<feature type="signal peptide" evidence="1">
    <location>
        <begin position="1"/>
        <end position="22"/>
    </location>
</feature>
<evidence type="ECO:0000313" key="3">
    <source>
        <dbReference type="Proteomes" id="UP001163846"/>
    </source>
</evidence>
<name>A0AA38UBY8_9AGAR</name>
<proteinExistence type="predicted"/>
<evidence type="ECO:0000313" key="2">
    <source>
        <dbReference type="EMBL" id="KAJ3836714.1"/>
    </source>
</evidence>
<accession>A0AA38UBY8</accession>
<sequence length="85" mass="8809">MRFFTPLILTLNLIMVTALVAAQGSPIGQSCSSSEAGELLCAVDPSMNNDNPYIIICNGEEWVLFANCGPGQGCAVTAIGVANCT</sequence>
<feature type="chain" id="PRO_5041201273" evidence="1">
    <location>
        <begin position="23"/>
        <end position="85"/>
    </location>
</feature>
<reference evidence="2" key="1">
    <citation type="submission" date="2022-08" db="EMBL/GenBank/DDBJ databases">
        <authorList>
            <consortium name="DOE Joint Genome Institute"/>
            <person name="Min B."/>
            <person name="Riley R."/>
            <person name="Sierra-Patev S."/>
            <person name="Naranjo-Ortiz M."/>
            <person name="Looney B."/>
            <person name="Konkel Z."/>
            <person name="Slot J.C."/>
            <person name="Sakamoto Y."/>
            <person name="Steenwyk J.L."/>
            <person name="Rokas A."/>
            <person name="Carro J."/>
            <person name="Camarero S."/>
            <person name="Ferreira P."/>
            <person name="Molpeceres G."/>
            <person name="Ruiz-Duenas F.J."/>
            <person name="Serrano A."/>
            <person name="Henrissat B."/>
            <person name="Drula E."/>
            <person name="Hughes K.W."/>
            <person name="Mata J.L."/>
            <person name="Ishikawa N.K."/>
            <person name="Vargas-Isla R."/>
            <person name="Ushijima S."/>
            <person name="Smith C.A."/>
            <person name="Ahrendt S."/>
            <person name="Andreopoulos W."/>
            <person name="He G."/>
            <person name="Labutti K."/>
            <person name="Lipzen A."/>
            <person name="Ng V."/>
            <person name="Sandor L."/>
            <person name="Barry K."/>
            <person name="Martinez A.T."/>
            <person name="Xiao Y."/>
            <person name="Gibbons J.G."/>
            <person name="Terashima K."/>
            <person name="Hibbett D.S."/>
            <person name="Grigoriev I.V."/>
        </authorList>
    </citation>
    <scope>NUCLEOTIDE SEQUENCE</scope>
    <source>
        <strain evidence="2">TFB9207</strain>
    </source>
</reference>
<dbReference type="EMBL" id="MU806299">
    <property type="protein sequence ID" value="KAJ3836714.1"/>
    <property type="molecule type" value="Genomic_DNA"/>
</dbReference>
<protein>
    <submittedName>
        <fullName evidence="2">Uncharacterized protein</fullName>
    </submittedName>
</protein>
<evidence type="ECO:0000256" key="1">
    <source>
        <dbReference type="SAM" id="SignalP"/>
    </source>
</evidence>
<gene>
    <name evidence="2" type="ORF">F5878DRAFT_248813</name>
</gene>
<dbReference type="Proteomes" id="UP001163846">
    <property type="component" value="Unassembled WGS sequence"/>
</dbReference>